<sequence length="96" mass="11034">MTLPVTFTTAASGHIADAARWYEQKRKGLGSEFLAEVKRRTSLAATHPLQCPYFHKDIRRIPLKRFPYLIYFRLSADRLLVVAVLHVRRNQASVVP</sequence>
<proteinExistence type="predicted"/>
<keyword evidence="1" id="KW-1277">Toxin-antitoxin system</keyword>
<dbReference type="Pfam" id="PF05016">
    <property type="entry name" value="ParE_toxin"/>
    <property type="match status" value="1"/>
</dbReference>
<accession>A0ABX0FN96</accession>
<organism evidence="2 3">
    <name type="scientific">Duganella aceris</name>
    <dbReference type="NCBI Taxonomy" id="2703883"/>
    <lineage>
        <taxon>Bacteria</taxon>
        <taxon>Pseudomonadati</taxon>
        <taxon>Pseudomonadota</taxon>
        <taxon>Betaproteobacteria</taxon>
        <taxon>Burkholderiales</taxon>
        <taxon>Oxalobacteraceae</taxon>
        <taxon>Telluria group</taxon>
        <taxon>Duganella</taxon>
    </lineage>
</organism>
<reference evidence="3" key="1">
    <citation type="submission" date="2023-07" db="EMBL/GenBank/DDBJ databases">
        <title>Duganella aceri sp. nov., isolated from tree sap.</title>
        <authorList>
            <person name="Kim I.S."/>
        </authorList>
    </citation>
    <scope>NUCLEOTIDE SEQUENCE [LARGE SCALE GENOMIC DNA]</scope>
    <source>
        <strain evidence="3">SAP-35</strain>
    </source>
</reference>
<dbReference type="InterPro" id="IPR035093">
    <property type="entry name" value="RelE/ParE_toxin_dom_sf"/>
</dbReference>
<evidence type="ECO:0000313" key="2">
    <source>
        <dbReference type="EMBL" id="NGZ86096.1"/>
    </source>
</evidence>
<dbReference type="Proteomes" id="UP000666369">
    <property type="component" value="Unassembled WGS sequence"/>
</dbReference>
<evidence type="ECO:0000256" key="1">
    <source>
        <dbReference type="ARBA" id="ARBA00022649"/>
    </source>
</evidence>
<gene>
    <name evidence="2" type="ORF">GW587_17765</name>
</gene>
<dbReference type="EMBL" id="JAADJT010000008">
    <property type="protein sequence ID" value="NGZ86096.1"/>
    <property type="molecule type" value="Genomic_DNA"/>
</dbReference>
<dbReference type="InterPro" id="IPR007712">
    <property type="entry name" value="RelE/ParE_toxin"/>
</dbReference>
<comment type="caution">
    <text evidence="2">The sequence shown here is derived from an EMBL/GenBank/DDBJ whole genome shotgun (WGS) entry which is preliminary data.</text>
</comment>
<dbReference type="RefSeq" id="WP_166105695.1">
    <property type="nucleotide sequence ID" value="NZ_JAADJT010000008.1"/>
</dbReference>
<keyword evidence="3" id="KW-1185">Reference proteome</keyword>
<protein>
    <submittedName>
        <fullName evidence="2">Type II toxin-antitoxin system RelE/ParE family toxin</fullName>
    </submittedName>
</protein>
<evidence type="ECO:0000313" key="3">
    <source>
        <dbReference type="Proteomes" id="UP000666369"/>
    </source>
</evidence>
<name>A0ABX0FN96_9BURK</name>
<dbReference type="Gene3D" id="3.30.2310.20">
    <property type="entry name" value="RelE-like"/>
    <property type="match status" value="1"/>
</dbReference>